<dbReference type="PROSITE" id="PS00972">
    <property type="entry name" value="USP_1"/>
    <property type="match status" value="1"/>
</dbReference>
<reference evidence="12" key="1">
    <citation type="submission" date="2025-08" db="UniProtKB">
        <authorList>
            <consortium name="Ensembl"/>
        </authorList>
    </citation>
    <scope>IDENTIFICATION</scope>
</reference>
<organism evidence="12 13">
    <name type="scientific">Paramormyrops kingsleyae</name>
    <dbReference type="NCBI Taxonomy" id="1676925"/>
    <lineage>
        <taxon>Eukaryota</taxon>
        <taxon>Metazoa</taxon>
        <taxon>Chordata</taxon>
        <taxon>Craniata</taxon>
        <taxon>Vertebrata</taxon>
        <taxon>Euteleostomi</taxon>
        <taxon>Actinopterygii</taxon>
        <taxon>Neopterygii</taxon>
        <taxon>Teleostei</taxon>
        <taxon>Osteoglossocephala</taxon>
        <taxon>Osteoglossomorpha</taxon>
        <taxon>Osteoglossiformes</taxon>
        <taxon>Mormyridae</taxon>
        <taxon>Paramormyrops</taxon>
    </lineage>
</organism>
<dbReference type="InterPro" id="IPR002893">
    <property type="entry name" value="Znf_MYND"/>
</dbReference>
<dbReference type="GO" id="GO:0008270">
    <property type="term" value="F:zinc ion binding"/>
    <property type="evidence" value="ECO:0007669"/>
    <property type="project" value="UniProtKB-KW"/>
</dbReference>
<dbReference type="InterPro" id="IPR008978">
    <property type="entry name" value="HSP20-like_chaperone"/>
</dbReference>
<evidence type="ECO:0000259" key="10">
    <source>
        <dbReference type="PROSITE" id="PS50865"/>
    </source>
</evidence>
<dbReference type="Pfam" id="PF00443">
    <property type="entry name" value="UCH"/>
    <property type="match status" value="1"/>
</dbReference>
<dbReference type="Pfam" id="PF01753">
    <property type="entry name" value="zf-MYND"/>
    <property type="match status" value="1"/>
</dbReference>
<feature type="domain" description="USP" evidence="9">
    <location>
        <begin position="383"/>
        <end position="1081"/>
    </location>
</feature>
<dbReference type="FunFam" id="3.90.70.10:FF:000012">
    <property type="entry name" value="ubiquitin carboxyl-terminal hydrolase 19 isoform X2"/>
    <property type="match status" value="1"/>
</dbReference>
<keyword evidence="6" id="KW-0862">Zinc</keyword>
<feature type="domain" description="CS" evidence="11">
    <location>
        <begin position="164"/>
        <end position="270"/>
    </location>
</feature>
<evidence type="ECO:0000313" key="12">
    <source>
        <dbReference type="Ensembl" id="ENSPKIP00000006882.1"/>
    </source>
</evidence>
<dbReference type="InterPro" id="IPR038765">
    <property type="entry name" value="Papain-like_cys_pep_sf"/>
</dbReference>
<dbReference type="SUPFAM" id="SSF49764">
    <property type="entry name" value="HSP20-like chaperones"/>
    <property type="match status" value="1"/>
</dbReference>
<name>A0A3B3QJE6_9TELE</name>
<dbReference type="AlphaFoldDB" id="A0A3B3QJE6"/>
<dbReference type="InterPro" id="IPR028889">
    <property type="entry name" value="USP"/>
</dbReference>
<dbReference type="PROSITE" id="PS00973">
    <property type="entry name" value="USP_2"/>
    <property type="match status" value="1"/>
</dbReference>
<dbReference type="GO" id="GO:0004843">
    <property type="term" value="F:cysteine-type deubiquitinase activity"/>
    <property type="evidence" value="ECO:0007669"/>
    <property type="project" value="UniProtKB-EC"/>
</dbReference>
<dbReference type="Proteomes" id="UP000261540">
    <property type="component" value="Unplaced"/>
</dbReference>
<dbReference type="CDD" id="cd06466">
    <property type="entry name" value="p23_CS_SGT1_like"/>
    <property type="match status" value="1"/>
</dbReference>
<feature type="region of interest" description="Disordered" evidence="8">
    <location>
        <begin position="792"/>
        <end position="820"/>
    </location>
</feature>
<evidence type="ECO:0000256" key="3">
    <source>
        <dbReference type="ARBA" id="ARBA00022723"/>
    </source>
</evidence>
<feature type="region of interest" description="Disordered" evidence="8">
    <location>
        <begin position="1"/>
        <end position="80"/>
    </location>
</feature>
<comment type="catalytic activity">
    <reaction evidence="1">
        <text>Thiol-dependent hydrolysis of ester, thioester, amide, peptide and isopeptide bonds formed by the C-terminal Gly of ubiquitin (a 76-residue protein attached to proteins as an intracellular targeting signal).</text>
        <dbReference type="EC" id="3.4.19.12"/>
    </reaction>
</comment>
<sequence>MFAPFKRNKKDDEPMKIKTGNSKGQELRKPMPVEEVAQLDKGPGQPSAVPEPKRGKLDRNLKRAKNKPSEKSEPGVKGTGLIVSLGKVDIPIEPSAKRTSRATRSSKDTGLGLPREAATKTSACTSPDILPDPGTPQGHDRQPRKTSGDQRGLPPVFPTAPEPMVNLTFVKSDSYEKGNDLMVVNVYLKAICRETAKVLFREQDFTLIFQTRCDPNFLRLHSDCGPNTVFKWQVKLRNLIDPDQCTYAFTPLRIDITLKKRHSQRWGGLEAPAPQGAVGGAKVAVPSGPASLDKSQPGGSQHPLPAKEEPRAVENDKPVRTEDGGLDGVATRTVVEHVPIKQEPLVATPKPMCMVPPMTHAPPMNSERAEEEEEKKVCLPGFTGLVNLGNTCFMNSVIQSLSNTRELRDYFHDRAFEAEINCSNPLGTGGRLAIGFAVLLRALWKGTHHAFQPSKLKAIVASKASQFTGYAQHDAQEFMAFLLDGLHEDLNRIQNKPYTETVDSDGRQDEVVAEEAWQRHKLRNDSFIVDLFQGQYKSKLVCPICSKVSITFDPFLYLPVPLPQKQKILTVFYFAKEPHKTPIKFLVSVSKENSSTAEVLESISRSVRVKQENLRLAEVCKNRFNRIFHPSFSLDTVSPSDMLLCFEVLSKELAKERVVILRVQQRPQVPSLPISKCAACQKPPQGEDEKLRRCTRCYRVGYCNQICQKNHWPVHKTLCRPNVENVGLPFLVSIPESRLTYSRLSQLLQGYSRYSVDVFQPPYQSGRVSPEAGQYRVDLPSVASEVLDGVVQEADTGSSSTRDSEELENPSLTSSFSESLLDSHDSLAEKETSSVVTGYQQPSLESTSGPTSQFYISLLDASNKEHKLEDRGDAALDLLEDSTLELVWKNNERLKEYVLVKSKELEYMEDAGSASETARAGHFTLEQCLNLFTRPEVLAPEEAWYCPKCQQHREASKQLMLWRLPNVLIIQLKRFSFRSFIWRDKINDMVDFPVRNLDLSKFCIGQKDDRQHPPIYDLYAVINHYGGMIGGHYTAYARLPSDKNSQRSDVGWRLFDDSTVTTVEESQVVTRYAYVLFYRRRNSPVERPARLASPRGAELPIATGAAASQVGVLYPVRLHRYPPAVHGAVHECV</sequence>
<feature type="compositionally biased region" description="Basic and acidic residues" evidence="8">
    <location>
        <begin position="51"/>
        <end position="74"/>
    </location>
</feature>
<evidence type="ECO:0000256" key="6">
    <source>
        <dbReference type="ARBA" id="ARBA00022833"/>
    </source>
</evidence>
<dbReference type="InterPro" id="IPR018200">
    <property type="entry name" value="USP_CS"/>
</dbReference>
<dbReference type="Gene3D" id="2.60.40.790">
    <property type="match status" value="1"/>
</dbReference>
<dbReference type="SUPFAM" id="SSF144232">
    <property type="entry name" value="HIT/MYND zinc finger-like"/>
    <property type="match status" value="1"/>
</dbReference>
<dbReference type="EC" id="3.4.19.12" evidence="2"/>
<dbReference type="InterPro" id="IPR007052">
    <property type="entry name" value="CS_dom"/>
</dbReference>
<reference evidence="12" key="2">
    <citation type="submission" date="2025-09" db="UniProtKB">
        <authorList>
            <consortium name="Ensembl"/>
        </authorList>
    </citation>
    <scope>IDENTIFICATION</scope>
</reference>
<dbReference type="Gene3D" id="3.90.70.10">
    <property type="entry name" value="Cysteine proteinases"/>
    <property type="match status" value="2"/>
</dbReference>
<evidence type="ECO:0000259" key="9">
    <source>
        <dbReference type="PROSITE" id="PS50235"/>
    </source>
</evidence>
<keyword evidence="4 7" id="KW-0863">Zinc-finger</keyword>
<protein>
    <recommendedName>
        <fullName evidence="2">ubiquitinyl hydrolase 1</fullName>
        <ecNumber evidence="2">3.4.19.12</ecNumber>
    </recommendedName>
</protein>
<dbReference type="Pfam" id="PF16602">
    <property type="entry name" value="USP19_linker"/>
    <property type="match status" value="1"/>
</dbReference>
<keyword evidence="5" id="KW-0378">Hydrolase</keyword>
<dbReference type="Gene3D" id="6.10.140.2220">
    <property type="match status" value="1"/>
</dbReference>
<dbReference type="InterPro" id="IPR050185">
    <property type="entry name" value="Ub_carboxyl-term_hydrolase"/>
</dbReference>
<keyword evidence="13" id="KW-1185">Reference proteome</keyword>
<keyword evidence="3" id="KW-0479">Metal-binding</keyword>
<evidence type="ECO:0000256" key="8">
    <source>
        <dbReference type="SAM" id="MobiDB-lite"/>
    </source>
</evidence>
<dbReference type="InterPro" id="IPR001394">
    <property type="entry name" value="Peptidase_C19_UCH"/>
</dbReference>
<dbReference type="GO" id="GO:0016579">
    <property type="term" value="P:protein deubiquitination"/>
    <property type="evidence" value="ECO:0007669"/>
    <property type="project" value="InterPro"/>
</dbReference>
<feature type="region of interest" description="Disordered" evidence="8">
    <location>
        <begin position="93"/>
        <end position="158"/>
    </location>
</feature>
<dbReference type="SUPFAM" id="SSF54001">
    <property type="entry name" value="Cysteine proteinases"/>
    <property type="match status" value="1"/>
</dbReference>
<dbReference type="FunFam" id="3.90.70.10:FF:000020">
    <property type="entry name" value="ubiquitin carboxyl-terminal hydrolase 19 isoform X4"/>
    <property type="match status" value="1"/>
</dbReference>
<proteinExistence type="predicted"/>
<evidence type="ECO:0000256" key="1">
    <source>
        <dbReference type="ARBA" id="ARBA00000707"/>
    </source>
</evidence>
<dbReference type="PROSITE" id="PS51203">
    <property type="entry name" value="CS"/>
    <property type="match status" value="1"/>
</dbReference>
<dbReference type="PANTHER" id="PTHR21646:SF74">
    <property type="entry name" value="UBIQUITIN CARBOXYL-TERMINAL HYDROLASE 19"/>
    <property type="match status" value="1"/>
</dbReference>
<feature type="domain" description="MYND-type" evidence="10">
    <location>
        <begin position="677"/>
        <end position="719"/>
    </location>
</feature>
<dbReference type="PROSITE" id="PS50235">
    <property type="entry name" value="USP_3"/>
    <property type="match status" value="1"/>
</dbReference>
<evidence type="ECO:0000256" key="2">
    <source>
        <dbReference type="ARBA" id="ARBA00012759"/>
    </source>
</evidence>
<feature type="compositionally biased region" description="Basic and acidic residues" evidence="8">
    <location>
        <begin position="305"/>
        <end position="323"/>
    </location>
</feature>
<dbReference type="PROSITE" id="PS50865">
    <property type="entry name" value="ZF_MYND_2"/>
    <property type="match status" value="1"/>
</dbReference>
<evidence type="ECO:0000256" key="5">
    <source>
        <dbReference type="ARBA" id="ARBA00022801"/>
    </source>
</evidence>
<accession>A0A3B3QJE6</accession>
<evidence type="ECO:0000256" key="4">
    <source>
        <dbReference type="ARBA" id="ARBA00022771"/>
    </source>
</evidence>
<dbReference type="CDD" id="cd02674">
    <property type="entry name" value="Peptidase_C19R"/>
    <property type="match status" value="1"/>
</dbReference>
<feature type="compositionally biased region" description="Basic and acidic residues" evidence="8">
    <location>
        <begin position="138"/>
        <end position="148"/>
    </location>
</feature>
<feature type="compositionally biased region" description="Polar residues" evidence="8">
    <location>
        <begin position="810"/>
        <end position="820"/>
    </location>
</feature>
<dbReference type="PANTHER" id="PTHR21646">
    <property type="entry name" value="UBIQUITIN CARBOXYL-TERMINAL HYDROLASE"/>
    <property type="match status" value="1"/>
</dbReference>
<feature type="region of interest" description="Disordered" evidence="8">
    <location>
        <begin position="269"/>
        <end position="325"/>
    </location>
</feature>
<dbReference type="GeneTree" id="ENSGT00940000159085"/>
<evidence type="ECO:0000313" key="13">
    <source>
        <dbReference type="Proteomes" id="UP000261540"/>
    </source>
</evidence>
<dbReference type="PROSITE" id="PS01360">
    <property type="entry name" value="ZF_MYND_1"/>
    <property type="match status" value="1"/>
</dbReference>
<dbReference type="Ensembl" id="ENSPKIT00000030919.1">
    <property type="protein sequence ID" value="ENSPKIP00000006882.1"/>
    <property type="gene ID" value="ENSPKIG00000022950.1"/>
</dbReference>
<evidence type="ECO:0000256" key="7">
    <source>
        <dbReference type="PROSITE-ProRule" id="PRU00134"/>
    </source>
</evidence>
<evidence type="ECO:0000259" key="11">
    <source>
        <dbReference type="PROSITE" id="PS51203"/>
    </source>
</evidence>